<evidence type="ECO:0000313" key="2">
    <source>
        <dbReference type="EMBL" id="KAJ3493778.1"/>
    </source>
</evidence>
<evidence type="ECO:0000313" key="3">
    <source>
        <dbReference type="Proteomes" id="UP001148786"/>
    </source>
</evidence>
<accession>A0A9W8JQA5</accession>
<dbReference type="AlphaFoldDB" id="A0A9W8JQA5"/>
<comment type="caution">
    <text evidence="2">The sequence shown here is derived from an EMBL/GenBank/DDBJ whole genome shotgun (WGS) entry which is preliminary data.</text>
</comment>
<sequence length="289" mass="32239">MRQCLCERCRHSPGIDPVTTLPLQGRYVGDLEYKFHQQLQHATSIASSRLPPSSHPSPGSSAFGTHSRYLGSHPLSSTDFQVPRHKSSLHPGDLVSANPSEKSSLPLSASAPPEGNQDDIYLKRLFEIATTLDRTPISSFSSSEVVFVNPPFRTSRPMTLPNQELLNLVDTVPINHAIVTHNCWLSDAQAFTSQLIDIVQDEVIANLALLVDSQIESHRRDLLVLKMKCWERYRIKVRTISDKVRRVNLGKSSRMHRGEPSLNLLQQVIFPEDLPTLIPLSSHAISSSE</sequence>
<dbReference type="EMBL" id="JANKHO010002223">
    <property type="protein sequence ID" value="KAJ3493778.1"/>
    <property type="molecule type" value="Genomic_DNA"/>
</dbReference>
<name>A0A9W8JQA5_9AGAR</name>
<evidence type="ECO:0000256" key="1">
    <source>
        <dbReference type="SAM" id="MobiDB-lite"/>
    </source>
</evidence>
<keyword evidence="3" id="KW-1185">Reference proteome</keyword>
<protein>
    <submittedName>
        <fullName evidence="2">Uncharacterized protein</fullName>
    </submittedName>
</protein>
<reference evidence="2" key="1">
    <citation type="submission" date="2022-07" db="EMBL/GenBank/DDBJ databases">
        <title>Genome Sequence of Agrocybe chaxingu.</title>
        <authorList>
            <person name="Buettner E."/>
        </authorList>
    </citation>
    <scope>NUCLEOTIDE SEQUENCE</scope>
    <source>
        <strain evidence="2">MP-N11</strain>
    </source>
</reference>
<gene>
    <name evidence="2" type="ORF">NLJ89_g10941</name>
</gene>
<proteinExistence type="predicted"/>
<organism evidence="2 3">
    <name type="scientific">Agrocybe chaxingu</name>
    <dbReference type="NCBI Taxonomy" id="84603"/>
    <lineage>
        <taxon>Eukaryota</taxon>
        <taxon>Fungi</taxon>
        <taxon>Dikarya</taxon>
        <taxon>Basidiomycota</taxon>
        <taxon>Agaricomycotina</taxon>
        <taxon>Agaricomycetes</taxon>
        <taxon>Agaricomycetidae</taxon>
        <taxon>Agaricales</taxon>
        <taxon>Agaricineae</taxon>
        <taxon>Strophariaceae</taxon>
        <taxon>Agrocybe</taxon>
    </lineage>
</organism>
<dbReference type="Proteomes" id="UP001148786">
    <property type="component" value="Unassembled WGS sequence"/>
</dbReference>
<feature type="region of interest" description="Disordered" evidence="1">
    <location>
        <begin position="44"/>
        <end position="116"/>
    </location>
</feature>
<feature type="compositionally biased region" description="Low complexity" evidence="1">
    <location>
        <begin position="99"/>
        <end position="114"/>
    </location>
</feature>
<feature type="compositionally biased region" description="Low complexity" evidence="1">
    <location>
        <begin position="47"/>
        <end position="61"/>
    </location>
</feature>